<gene>
    <name evidence="1" type="ORF">C3729_13110</name>
</gene>
<protein>
    <submittedName>
        <fullName evidence="1">Uncharacterized protein</fullName>
    </submittedName>
</protein>
<accession>A0A2S7I1L0</accession>
<proteinExistence type="predicted"/>
<dbReference type="Proteomes" id="UP000238565">
    <property type="component" value="Unassembled WGS sequence"/>
</dbReference>
<sequence length="204" mass="24251">MKKNILFLICLFFLHLSCKRSNQEIKLDDYEIIKIAIKEEVTPSISQFENDENFLELKKSTDEYKKVILENYSSHNYGSQYYFTTDNLLFTFKTNSFIEDTFLQFGFYSNLNKVTPVKIDLKKIIAIKNLILINDSSNLKKHNNYIGDFRFSRVLYDGNKAIILVFNTTNNSRNILFFKKNNEKWVLFLKRGIPIRYKNQEVVF</sequence>
<reference evidence="1 2" key="1">
    <citation type="submission" date="2018-02" db="EMBL/GenBank/DDBJ databases">
        <title>Draft genome sequence of bacterial isolates from marine environment.</title>
        <authorList>
            <person name="Singh S.K."/>
            <person name="Hill R."/>
            <person name="Major S."/>
            <person name="Cai H."/>
            <person name="Li Y."/>
        </authorList>
    </citation>
    <scope>NUCLEOTIDE SEQUENCE [LARGE SCALE GENOMIC DNA]</scope>
    <source>
        <strain evidence="1 2">IMET F</strain>
    </source>
</reference>
<evidence type="ECO:0000313" key="1">
    <source>
        <dbReference type="EMBL" id="PPZ90470.1"/>
    </source>
</evidence>
<dbReference type="AlphaFoldDB" id="A0A2S7I1L0"/>
<comment type="caution">
    <text evidence="1">The sequence shown here is derived from an EMBL/GenBank/DDBJ whole genome shotgun (WGS) entry which is preliminary data.</text>
</comment>
<evidence type="ECO:0000313" key="2">
    <source>
        <dbReference type="Proteomes" id="UP000238565"/>
    </source>
</evidence>
<dbReference type="RefSeq" id="WP_104794567.1">
    <property type="nucleotide sequence ID" value="NZ_PTPZ01000015.1"/>
</dbReference>
<dbReference type="EMBL" id="PTPZ01000015">
    <property type="protein sequence ID" value="PPZ90470.1"/>
    <property type="molecule type" value="Genomic_DNA"/>
</dbReference>
<organism evidence="1 2">
    <name type="scientific">Cloacibacterium normanense</name>
    <dbReference type="NCBI Taxonomy" id="237258"/>
    <lineage>
        <taxon>Bacteria</taxon>
        <taxon>Pseudomonadati</taxon>
        <taxon>Bacteroidota</taxon>
        <taxon>Flavobacteriia</taxon>
        <taxon>Flavobacteriales</taxon>
        <taxon>Weeksellaceae</taxon>
    </lineage>
</organism>
<name>A0A2S7I1L0_9FLAO</name>